<dbReference type="InterPro" id="IPR020014">
    <property type="entry name" value="Decahaem_cyt-c_OmcA/MtrC"/>
</dbReference>
<dbReference type="InterPro" id="IPR054336">
    <property type="entry name" value="OmcA-like_N"/>
</dbReference>
<feature type="domain" description="Outer membrane cytochrome MtrC/MtrF-like" evidence="2">
    <location>
        <begin position="552"/>
        <end position="720"/>
    </location>
</feature>
<dbReference type="Pfam" id="PF22113">
    <property type="entry name" value="Mtrc-MtrF_II-IV_dom"/>
    <property type="match status" value="2"/>
</dbReference>
<dbReference type="Pfam" id="PF22112">
    <property type="entry name" value="OmcA-like_N"/>
    <property type="match status" value="1"/>
</dbReference>
<dbReference type="AlphaFoldDB" id="A0A3S0KVG4"/>
<dbReference type="EMBL" id="RXNU01000006">
    <property type="protein sequence ID" value="RTR38560.1"/>
    <property type="molecule type" value="Genomic_DNA"/>
</dbReference>
<dbReference type="Gene3D" id="3.90.10.10">
    <property type="entry name" value="Cytochrome C3"/>
    <property type="match status" value="2"/>
</dbReference>
<dbReference type="Proteomes" id="UP000267448">
    <property type="component" value="Unassembled WGS sequence"/>
</dbReference>
<name>A0A3S0KVG4_9GAMM</name>
<organism evidence="3 4">
    <name type="scientific">Shewanella canadensis</name>
    <dbReference type="NCBI Taxonomy" id="271096"/>
    <lineage>
        <taxon>Bacteria</taxon>
        <taxon>Pseudomonadati</taxon>
        <taxon>Pseudomonadota</taxon>
        <taxon>Gammaproteobacteria</taxon>
        <taxon>Alteromonadales</taxon>
        <taxon>Shewanellaceae</taxon>
        <taxon>Shewanella</taxon>
    </lineage>
</organism>
<gene>
    <name evidence="3" type="ORF">EKG38_13710</name>
</gene>
<dbReference type="PROSITE" id="PS51257">
    <property type="entry name" value="PROKAR_LIPOPROTEIN"/>
    <property type="match status" value="1"/>
</dbReference>
<reference evidence="3 4" key="1">
    <citation type="submission" date="2018-12" db="EMBL/GenBank/DDBJ databases">
        <authorList>
            <person name="Yu L."/>
        </authorList>
    </citation>
    <scope>NUCLEOTIDE SEQUENCE [LARGE SCALE GENOMIC DNA]</scope>
    <source>
        <strain evidence="3 4">HAW-EB2</strain>
    </source>
</reference>
<protein>
    <submittedName>
        <fullName evidence="3">OmcA/MtrC family decaheme c-type cytochrome</fullName>
    </submittedName>
</protein>
<sequence>MERKIMDIKRKGSTLSLIALTCSALLLGCGSDGKDGEDGKDGVIGVNIDSTATLSANITTAMVTDGTVTINFDLTNANGVAILGLTKDHDLRFGIAQLTRISETMGETEVDRGFHWQAYINAEKTPNPDWIPEGESHINPSNQYQANVEKAADCDECFLDNGDGSYAYTYQVNIAEVTEPLTITYSADSTQRATLELELPQVTANAFLDWQPSSESSEGIQTRNVVSIEACYTCHQVESLALHGGRRIAIENCASCHTSTSGDPESGNSVEFTYMIHAIHKGNERMTSTADGMVPAPYKIIGYGGGIHDYGKVMFPQGPAADCSTCHVEGEGAPADAALFKADLSNTACVGCHTEKPSQNHSSTNCMGCHNSTDTYPGTGNAEKRHGDIMKAYNDASAMGAAFSNIGLTADGKIKFDLQIFDAAGTAIAGEFINQGTRVVVAWDSDKDYPAYMDASYSNRRIKLSEGTYDANTKTFTITGNNFDMPSYADGKTFELWSAVEVCFNKGGYGVAEVVMTECSDNTRSIEVKEEPYHFVWSGTGMDPDAQAATRRNIIDTTKCQACHNQEVFHYDNGVNCQTCHTSDKTTKSDESYPGGKKPTSFAYKAHAAEGHYLKYAGVESGTVLKTDCLTCHTDDGIKLGRVSDRVWRFGHKVTGEDIWVSSDAGTCLSCHQKYLSDAGASHIVTNGGILDGTSEEDVQTRASEACSTCHTPEQITSLHGN</sequence>
<dbReference type="SUPFAM" id="SSF48695">
    <property type="entry name" value="Multiheme cytochromes"/>
    <property type="match status" value="1"/>
</dbReference>
<keyword evidence="4" id="KW-1185">Reference proteome</keyword>
<dbReference type="CDD" id="cd08168">
    <property type="entry name" value="Cytochrom_C3"/>
    <property type="match status" value="1"/>
</dbReference>
<comment type="caution">
    <text evidence="3">The sequence shown here is derived from an EMBL/GenBank/DDBJ whole genome shotgun (WGS) entry which is preliminary data.</text>
</comment>
<dbReference type="OrthoDB" id="9146465at2"/>
<dbReference type="NCBIfam" id="TIGR03507">
    <property type="entry name" value="decahem_SO1788"/>
    <property type="match status" value="1"/>
</dbReference>
<evidence type="ECO:0000313" key="3">
    <source>
        <dbReference type="EMBL" id="RTR38560.1"/>
    </source>
</evidence>
<feature type="domain" description="Outer membrane cytochrome MtrC/MtrF-like" evidence="2">
    <location>
        <begin position="223"/>
        <end position="383"/>
    </location>
</feature>
<proteinExistence type="predicted"/>
<evidence type="ECO:0000259" key="1">
    <source>
        <dbReference type="Pfam" id="PF22112"/>
    </source>
</evidence>
<evidence type="ECO:0000313" key="4">
    <source>
        <dbReference type="Proteomes" id="UP000267448"/>
    </source>
</evidence>
<feature type="domain" description="OmcA-like N-terminal" evidence="1">
    <location>
        <begin position="56"/>
        <end position="214"/>
    </location>
</feature>
<dbReference type="InterPro" id="IPR054337">
    <property type="entry name" value="Mtrc-MtrF-like_dom_II/IV"/>
</dbReference>
<evidence type="ECO:0000259" key="2">
    <source>
        <dbReference type="Pfam" id="PF22113"/>
    </source>
</evidence>
<accession>A0A3S0KVG4</accession>
<dbReference type="InterPro" id="IPR036280">
    <property type="entry name" value="Multihaem_cyt_sf"/>
</dbReference>